<dbReference type="AlphaFoldDB" id="A0AAN1J9E2"/>
<reference evidence="1 2" key="1">
    <citation type="submission" date="2018-01" db="EMBL/GenBank/DDBJ databases">
        <title>Species boundaries and ecological features among Paraburkholderia terrae DSMZ17804T, P. hospita DSMZ17164T and P. caribensis DSMZ13236T.</title>
        <authorList>
            <person name="Pratama A.A."/>
        </authorList>
    </citation>
    <scope>NUCLEOTIDE SEQUENCE [LARGE SCALE GENOMIC DNA]</scope>
    <source>
        <strain evidence="1 2">DSM 17164</strain>
    </source>
</reference>
<evidence type="ECO:0000313" key="1">
    <source>
        <dbReference type="EMBL" id="AUT69676.1"/>
    </source>
</evidence>
<proteinExistence type="predicted"/>
<protein>
    <submittedName>
        <fullName evidence="1">Uncharacterized protein</fullName>
    </submittedName>
</protein>
<accession>A0AAN1J9E2</accession>
<sequence>MRADCDIAPGLESFVHENRPGSNLLKSVSQGSRLMQARYSMAACKIHKERQATGYCNVEKPPVRVGEVEPEQGFERYVT</sequence>
<dbReference type="KEGG" id="phs:C2L64_16290"/>
<gene>
    <name evidence="1" type="ORF">C2L64_16290</name>
</gene>
<dbReference type="Proteomes" id="UP000236649">
    <property type="component" value="Chromosome 1"/>
</dbReference>
<dbReference type="EMBL" id="CP026105">
    <property type="protein sequence ID" value="AUT69676.1"/>
    <property type="molecule type" value="Genomic_DNA"/>
</dbReference>
<organism evidence="1 2">
    <name type="scientific">Paraburkholderia hospita</name>
    <dbReference type="NCBI Taxonomy" id="169430"/>
    <lineage>
        <taxon>Bacteria</taxon>
        <taxon>Pseudomonadati</taxon>
        <taxon>Pseudomonadota</taxon>
        <taxon>Betaproteobacteria</taxon>
        <taxon>Burkholderiales</taxon>
        <taxon>Burkholderiaceae</taxon>
        <taxon>Paraburkholderia</taxon>
    </lineage>
</organism>
<name>A0AAN1J9E2_9BURK</name>
<evidence type="ECO:0000313" key="2">
    <source>
        <dbReference type="Proteomes" id="UP000236649"/>
    </source>
</evidence>